<dbReference type="AlphaFoldDB" id="A0A9J6H9M7"/>
<gene>
    <name evidence="1" type="ORF">HPB48_025512</name>
</gene>
<sequence length="216" mass="24237">MDTTHRWFVLMDVNNCTPHSNTRKTLKQYDSESDKRLRWLETAFLDYLAEIKRQSLGKNFLTKEDLLFTTISNVECIRCLLKVMRFRFVLTRKMSSDHHASDPIEAFLGWLRKPAGSNDQTDGRAVLVGIEKALKTGLACTSSSGKVMTVDSSICCSSILLQRPAGAAQNAGEALPAEAITTLKEHLDRGKTMLPTPDVAALAIYRKSHSRNHLLW</sequence>
<evidence type="ECO:0000313" key="1">
    <source>
        <dbReference type="EMBL" id="KAH9383746.1"/>
    </source>
</evidence>
<dbReference type="EMBL" id="JABSTR010001244">
    <property type="protein sequence ID" value="KAH9383746.1"/>
    <property type="molecule type" value="Genomic_DNA"/>
</dbReference>
<comment type="caution">
    <text evidence="1">The sequence shown here is derived from an EMBL/GenBank/DDBJ whole genome shotgun (WGS) entry which is preliminary data.</text>
</comment>
<accession>A0A9J6H9M7</accession>
<dbReference type="VEuPathDB" id="VectorBase:HLOH_061988"/>
<dbReference type="Proteomes" id="UP000821853">
    <property type="component" value="Unassembled WGS sequence"/>
</dbReference>
<evidence type="ECO:0000313" key="2">
    <source>
        <dbReference type="Proteomes" id="UP000821853"/>
    </source>
</evidence>
<reference evidence="1 2" key="1">
    <citation type="journal article" date="2020" name="Cell">
        <title>Large-Scale Comparative Analyses of Tick Genomes Elucidate Their Genetic Diversity and Vector Capacities.</title>
        <authorList>
            <consortium name="Tick Genome and Microbiome Consortium (TIGMIC)"/>
            <person name="Jia N."/>
            <person name="Wang J."/>
            <person name="Shi W."/>
            <person name="Du L."/>
            <person name="Sun Y."/>
            <person name="Zhan W."/>
            <person name="Jiang J.F."/>
            <person name="Wang Q."/>
            <person name="Zhang B."/>
            <person name="Ji P."/>
            <person name="Bell-Sakyi L."/>
            <person name="Cui X.M."/>
            <person name="Yuan T.T."/>
            <person name="Jiang B.G."/>
            <person name="Yang W.F."/>
            <person name="Lam T.T."/>
            <person name="Chang Q.C."/>
            <person name="Ding S.J."/>
            <person name="Wang X.J."/>
            <person name="Zhu J.G."/>
            <person name="Ruan X.D."/>
            <person name="Zhao L."/>
            <person name="Wei J.T."/>
            <person name="Ye R.Z."/>
            <person name="Que T.C."/>
            <person name="Du C.H."/>
            <person name="Zhou Y.H."/>
            <person name="Cheng J.X."/>
            <person name="Dai P.F."/>
            <person name="Guo W.B."/>
            <person name="Han X.H."/>
            <person name="Huang E.J."/>
            <person name="Li L.F."/>
            <person name="Wei W."/>
            <person name="Gao Y.C."/>
            <person name="Liu J.Z."/>
            <person name="Shao H.Z."/>
            <person name="Wang X."/>
            <person name="Wang C.C."/>
            <person name="Yang T.C."/>
            <person name="Huo Q.B."/>
            <person name="Li W."/>
            <person name="Chen H.Y."/>
            <person name="Chen S.E."/>
            <person name="Zhou L.G."/>
            <person name="Ni X.B."/>
            <person name="Tian J.H."/>
            <person name="Sheng Y."/>
            <person name="Liu T."/>
            <person name="Pan Y.S."/>
            <person name="Xia L.Y."/>
            <person name="Li J."/>
            <person name="Zhao F."/>
            <person name="Cao W.C."/>
        </authorList>
    </citation>
    <scope>NUCLEOTIDE SEQUENCE [LARGE SCALE GENOMIC DNA]</scope>
    <source>
        <strain evidence="1">HaeL-2018</strain>
    </source>
</reference>
<organism evidence="1 2">
    <name type="scientific">Haemaphysalis longicornis</name>
    <name type="common">Bush tick</name>
    <dbReference type="NCBI Taxonomy" id="44386"/>
    <lineage>
        <taxon>Eukaryota</taxon>
        <taxon>Metazoa</taxon>
        <taxon>Ecdysozoa</taxon>
        <taxon>Arthropoda</taxon>
        <taxon>Chelicerata</taxon>
        <taxon>Arachnida</taxon>
        <taxon>Acari</taxon>
        <taxon>Parasitiformes</taxon>
        <taxon>Ixodida</taxon>
        <taxon>Ixodoidea</taxon>
        <taxon>Ixodidae</taxon>
        <taxon>Haemaphysalinae</taxon>
        <taxon>Haemaphysalis</taxon>
    </lineage>
</organism>
<proteinExistence type="predicted"/>
<protein>
    <submittedName>
        <fullName evidence="1">Uncharacterized protein</fullName>
    </submittedName>
</protein>
<dbReference type="OMA" id="LTRTHYF"/>
<name>A0A9J6H9M7_HAELO</name>
<keyword evidence="2" id="KW-1185">Reference proteome</keyword>